<keyword evidence="7" id="KW-1133">Transmembrane helix</keyword>
<keyword evidence="2" id="KW-0479">Metal-binding</keyword>
<dbReference type="InterPro" id="IPR018200">
    <property type="entry name" value="USP_CS"/>
</dbReference>
<dbReference type="EMBL" id="JBDFQZ010000010">
    <property type="protein sequence ID" value="KAK9683621.1"/>
    <property type="molecule type" value="Genomic_DNA"/>
</dbReference>
<dbReference type="SUPFAM" id="SSF54001">
    <property type="entry name" value="Cysteine proteinases"/>
    <property type="match status" value="1"/>
</dbReference>
<dbReference type="InterPro" id="IPR028889">
    <property type="entry name" value="USP"/>
</dbReference>
<dbReference type="InterPro" id="IPR001394">
    <property type="entry name" value="Peptidase_C19_UCH"/>
</dbReference>
<keyword evidence="3 5" id="KW-0863">Zinc-finger</keyword>
<evidence type="ECO:0000259" key="9">
    <source>
        <dbReference type="PROSITE" id="PS50865"/>
    </source>
</evidence>
<dbReference type="GO" id="GO:0008270">
    <property type="term" value="F:zinc ion binding"/>
    <property type="evidence" value="ECO:0007669"/>
    <property type="project" value="UniProtKB-KW"/>
</dbReference>
<keyword evidence="4" id="KW-0862">Zinc</keyword>
<evidence type="ECO:0000256" key="7">
    <source>
        <dbReference type="SAM" id="Phobius"/>
    </source>
</evidence>
<dbReference type="PROSITE" id="PS50865">
    <property type="entry name" value="ZF_MYND_2"/>
    <property type="match status" value="1"/>
</dbReference>
<dbReference type="PROSITE" id="PS00972">
    <property type="entry name" value="USP_1"/>
    <property type="match status" value="1"/>
</dbReference>
<evidence type="ECO:0000256" key="1">
    <source>
        <dbReference type="ARBA" id="ARBA00009085"/>
    </source>
</evidence>
<dbReference type="GO" id="GO:0004843">
    <property type="term" value="F:cysteine-type deubiquitinase activity"/>
    <property type="evidence" value="ECO:0007669"/>
    <property type="project" value="InterPro"/>
</dbReference>
<dbReference type="PROSITE" id="PS50235">
    <property type="entry name" value="USP_3"/>
    <property type="match status" value="1"/>
</dbReference>
<dbReference type="CDD" id="cd02661">
    <property type="entry name" value="Peptidase_C19E"/>
    <property type="match status" value="1"/>
</dbReference>
<gene>
    <name evidence="10" type="ORF">RND81_10G153900</name>
</gene>
<reference evidence="10" key="1">
    <citation type="submission" date="2024-03" db="EMBL/GenBank/DDBJ databases">
        <title>WGS assembly of Saponaria officinalis var. Norfolk2.</title>
        <authorList>
            <person name="Jenkins J."/>
            <person name="Shu S."/>
            <person name="Grimwood J."/>
            <person name="Barry K."/>
            <person name="Goodstein D."/>
            <person name="Schmutz J."/>
            <person name="Leebens-Mack J."/>
            <person name="Osbourn A."/>
        </authorList>
    </citation>
    <scope>NUCLEOTIDE SEQUENCE [LARGE SCALE GENOMIC DNA]</scope>
    <source>
        <strain evidence="10">JIC</strain>
    </source>
</reference>
<proteinExistence type="inferred from homology"/>
<dbReference type="PANTHER" id="PTHR24006">
    <property type="entry name" value="UBIQUITIN CARBOXYL-TERMINAL HYDROLASE"/>
    <property type="match status" value="1"/>
</dbReference>
<keyword evidence="7" id="KW-0812">Transmembrane</keyword>
<dbReference type="Gene3D" id="6.10.140.2220">
    <property type="match status" value="1"/>
</dbReference>
<evidence type="ECO:0000256" key="3">
    <source>
        <dbReference type="ARBA" id="ARBA00022771"/>
    </source>
</evidence>
<comment type="caution">
    <text evidence="10">The sequence shown here is derived from an EMBL/GenBank/DDBJ whole genome shotgun (WGS) entry which is preliminary data.</text>
</comment>
<dbReference type="Gene3D" id="3.90.70.10">
    <property type="entry name" value="Cysteine proteinases"/>
    <property type="match status" value="1"/>
</dbReference>
<dbReference type="PROSITE" id="PS01360">
    <property type="entry name" value="ZF_MYND_1"/>
    <property type="match status" value="1"/>
</dbReference>
<sequence length="648" mass="72571">MHVSSLTTPLTLDQNFNSDSYYSSIDNQNINSQFNSDFSYFPSFNWEFLVQFLITALILGLGFLHLLRSTASKYFAVDSPEFSVSAAMSATAVDVAGEKEGCAVCGEPTKLRCSACKTIYYCSQICQRKHWMSEHRTNCKGSSGRLKSQQNKVEKPNSSIALVPSVPQKPVDKVLFSYDEFVKLFNCDLPTSPPCGLLNCGNSCFANVVLQCLAHTRPLVAYLLEKGHRRDCRRNEWCFLCELEALMDRARKSQQPFSPINILSRLPSMGGNMGHGRQEDAHEFMRFAIDMMQSVCLDEHGGEKIILPKSQETTLIQHIFGGQLRSQVKCTGCNQVSNRYENMMDLTVEIQGDATSLQECLDQFTETEWLNGENKYKCDTCKDYVIACKRLTIHQAPNILTVTLKRFQGGNFGKINKKVTFPECLDLSPYMSEERDGTDKYELYAVVVHVDMLNASFFGHYICYTKCFKGDWYWIDDCKVTKVELDEVLSQGAYMLLYKRISARTNCLKTCDIAMNKEHGDDKMVDVVDDSCSSQLATCSTSSDPVTPLSIVDHEPMDRESDVSHTDTAHPSSDQPSECKPSELASECSGACLVAQEDSEDRSEEEHVIGDARISVVASVDQTDACDWSDDGSVDFPDGRSGKKKKAE</sequence>
<evidence type="ECO:0000259" key="8">
    <source>
        <dbReference type="PROSITE" id="PS50235"/>
    </source>
</evidence>
<evidence type="ECO:0000256" key="4">
    <source>
        <dbReference type="ARBA" id="ARBA00022833"/>
    </source>
</evidence>
<feature type="region of interest" description="Disordered" evidence="6">
    <location>
        <begin position="558"/>
        <end position="583"/>
    </location>
</feature>
<feature type="compositionally biased region" description="Basic and acidic residues" evidence="6">
    <location>
        <begin position="558"/>
        <end position="568"/>
    </location>
</feature>
<dbReference type="GO" id="GO:0005634">
    <property type="term" value="C:nucleus"/>
    <property type="evidence" value="ECO:0007669"/>
    <property type="project" value="TreeGrafter"/>
</dbReference>
<dbReference type="AlphaFoldDB" id="A0AAW1I3M9"/>
<evidence type="ECO:0000313" key="10">
    <source>
        <dbReference type="EMBL" id="KAK9683621.1"/>
    </source>
</evidence>
<dbReference type="FunFam" id="3.90.70.10:FF:000026">
    <property type="entry name" value="Ubiquitin carboxyl-terminal hydrolase 15"/>
    <property type="match status" value="1"/>
</dbReference>
<keyword evidence="11" id="KW-1185">Reference proteome</keyword>
<dbReference type="GO" id="GO:0005829">
    <property type="term" value="C:cytosol"/>
    <property type="evidence" value="ECO:0007669"/>
    <property type="project" value="TreeGrafter"/>
</dbReference>
<comment type="similarity">
    <text evidence="1">Belongs to the peptidase C19 family.</text>
</comment>
<accession>A0AAW1I3M9</accession>
<dbReference type="InterPro" id="IPR038765">
    <property type="entry name" value="Papain-like_cys_pep_sf"/>
</dbReference>
<dbReference type="PANTHER" id="PTHR24006:SF677">
    <property type="entry name" value="UBIQUITIN CARBOXYL-TERMINAL HYDROLASE 19"/>
    <property type="match status" value="1"/>
</dbReference>
<evidence type="ECO:0000256" key="6">
    <source>
        <dbReference type="SAM" id="MobiDB-lite"/>
    </source>
</evidence>
<dbReference type="Proteomes" id="UP001443914">
    <property type="component" value="Unassembled WGS sequence"/>
</dbReference>
<name>A0AAW1I3M9_SAPOF</name>
<dbReference type="InterPro" id="IPR002893">
    <property type="entry name" value="Znf_MYND"/>
</dbReference>
<feature type="domain" description="USP" evidence="8">
    <location>
        <begin position="195"/>
        <end position="501"/>
    </location>
</feature>
<dbReference type="InterPro" id="IPR050164">
    <property type="entry name" value="Peptidase_C19"/>
</dbReference>
<feature type="region of interest" description="Disordered" evidence="6">
    <location>
        <begin position="623"/>
        <end position="648"/>
    </location>
</feature>
<dbReference type="SUPFAM" id="SSF144232">
    <property type="entry name" value="HIT/MYND zinc finger-like"/>
    <property type="match status" value="1"/>
</dbReference>
<feature type="transmembrane region" description="Helical" evidence="7">
    <location>
        <begin position="48"/>
        <end position="67"/>
    </location>
</feature>
<dbReference type="GO" id="GO:0016579">
    <property type="term" value="P:protein deubiquitination"/>
    <property type="evidence" value="ECO:0007669"/>
    <property type="project" value="InterPro"/>
</dbReference>
<protein>
    <submittedName>
        <fullName evidence="10">Uncharacterized protein</fullName>
    </submittedName>
</protein>
<feature type="domain" description="MYND-type" evidence="9">
    <location>
        <begin position="102"/>
        <end position="139"/>
    </location>
</feature>
<evidence type="ECO:0000256" key="2">
    <source>
        <dbReference type="ARBA" id="ARBA00022723"/>
    </source>
</evidence>
<keyword evidence="7" id="KW-0472">Membrane</keyword>
<dbReference type="Pfam" id="PF00443">
    <property type="entry name" value="UCH"/>
    <property type="match status" value="1"/>
</dbReference>
<organism evidence="10 11">
    <name type="scientific">Saponaria officinalis</name>
    <name type="common">Common soapwort</name>
    <name type="synonym">Lychnis saponaria</name>
    <dbReference type="NCBI Taxonomy" id="3572"/>
    <lineage>
        <taxon>Eukaryota</taxon>
        <taxon>Viridiplantae</taxon>
        <taxon>Streptophyta</taxon>
        <taxon>Embryophyta</taxon>
        <taxon>Tracheophyta</taxon>
        <taxon>Spermatophyta</taxon>
        <taxon>Magnoliopsida</taxon>
        <taxon>eudicotyledons</taxon>
        <taxon>Gunneridae</taxon>
        <taxon>Pentapetalae</taxon>
        <taxon>Caryophyllales</taxon>
        <taxon>Caryophyllaceae</taxon>
        <taxon>Caryophylleae</taxon>
        <taxon>Saponaria</taxon>
    </lineage>
</organism>
<dbReference type="Pfam" id="PF01753">
    <property type="entry name" value="zf-MYND"/>
    <property type="match status" value="1"/>
</dbReference>
<evidence type="ECO:0000313" key="11">
    <source>
        <dbReference type="Proteomes" id="UP001443914"/>
    </source>
</evidence>
<evidence type="ECO:0000256" key="5">
    <source>
        <dbReference type="PROSITE-ProRule" id="PRU00134"/>
    </source>
</evidence>